<dbReference type="STRING" id="990268.JCM19235_1323"/>
<organism evidence="1 2">
    <name type="scientific">Vibrio maritimus</name>
    <dbReference type="NCBI Taxonomy" id="990268"/>
    <lineage>
        <taxon>Bacteria</taxon>
        <taxon>Pseudomonadati</taxon>
        <taxon>Pseudomonadota</taxon>
        <taxon>Gammaproteobacteria</taxon>
        <taxon>Vibrionales</taxon>
        <taxon>Vibrionaceae</taxon>
        <taxon>Vibrio</taxon>
    </lineage>
</organism>
<protein>
    <submittedName>
        <fullName evidence="1">Uncharacterized protein</fullName>
    </submittedName>
</protein>
<dbReference type="EMBL" id="BBMR01000017">
    <property type="protein sequence ID" value="GAL23022.1"/>
    <property type="molecule type" value="Genomic_DNA"/>
</dbReference>
<dbReference type="Proteomes" id="UP000029228">
    <property type="component" value="Unassembled WGS sequence"/>
</dbReference>
<name>A0A090SUN4_9VIBR</name>
<keyword evidence="2" id="KW-1185">Reference proteome</keyword>
<reference evidence="1 2" key="1">
    <citation type="submission" date="2014-09" db="EMBL/GenBank/DDBJ databases">
        <title>Vibrio maritimus JCM 19235. (C45) whole genome shotgun sequence.</title>
        <authorList>
            <person name="Sawabe T."/>
            <person name="Meirelles P."/>
            <person name="Nakanishi M."/>
            <person name="Sayaka M."/>
            <person name="Hattori M."/>
            <person name="Ohkuma M."/>
        </authorList>
    </citation>
    <scope>NUCLEOTIDE SEQUENCE [LARGE SCALE GENOMIC DNA]</scope>
    <source>
        <strain evidence="2">JCM19235</strain>
    </source>
</reference>
<evidence type="ECO:0000313" key="1">
    <source>
        <dbReference type="EMBL" id="GAL23022.1"/>
    </source>
</evidence>
<gene>
    <name evidence="1" type="ORF">JCM19235_1323</name>
</gene>
<accession>A0A090SUN4</accession>
<dbReference type="AlphaFoldDB" id="A0A090SUN4"/>
<sequence>MTAYLQMTTYYRDLERVGKLTGEYQYNTLDGWKPGRYVEASNADGRRCYPCARLRQ</sequence>
<evidence type="ECO:0000313" key="2">
    <source>
        <dbReference type="Proteomes" id="UP000029228"/>
    </source>
</evidence>
<comment type="caution">
    <text evidence="1">The sequence shown here is derived from an EMBL/GenBank/DDBJ whole genome shotgun (WGS) entry which is preliminary data.</text>
</comment>
<proteinExistence type="predicted"/>